<sequence>MPHTPNHTQQTANNGCSHSSITTGTSTPVNGRETDALERSTSLESLSSDESTLAGQTMAPAAWSHGYPAGLASKEVKKWAGGADMPSYTSTVNWDEPIPASDFLYRQQLSQLRQGKRGNAKRLSIFDFDNTLFKSPLANPRLWDQRLIGMLQSTDLGWYQDSRTLSAPYLQYTDDHWIRPIEELVQVESERDDTLVVLLTGRSHHAYRNLILELISRRPHLRFDIIILKETLTRQSPLVSQVGFDTLDTKNPPAPLTFDYKMGVVEDAVAAFPEIKEIAMWDDRAHHCERMQLYLDALQLRHAGRISKAEVYHVPPQTTFMAEDNERKLVYALVHEHNERMAAAAKHRVALGIGRAGDNDPLPVGSLVMKQYASYTGVFLGRSSRGLLRRNVRCPQNWSSAATHMMLSLGPANPEELDRTLGVALGDSVELVVDSIGTIANAAVAVRVSQIRSKNKQLETSALSQEPLYITVAHNAPAGFRSSYAKNIAHWRPLRSGNLVLRGVLGEHMLTTASIVAPEVATEEVKIGGLVCQQWPALKGRDIGMAIASVRQKMADQGIKNNEQSRGRIADIVTSLF</sequence>
<evidence type="ECO:0000313" key="1">
    <source>
        <dbReference type="EMBL" id="KAJ2813448.1"/>
    </source>
</evidence>
<keyword evidence="2" id="KW-1185">Reference proteome</keyword>
<accession>A0ACC1LR15</accession>
<proteinExistence type="predicted"/>
<protein>
    <submittedName>
        <fullName evidence="1">Uncharacterized protein</fullName>
    </submittedName>
</protein>
<dbReference type="EMBL" id="JANBUP010000056">
    <property type="protein sequence ID" value="KAJ2813448.1"/>
    <property type="molecule type" value="Genomic_DNA"/>
</dbReference>
<evidence type="ECO:0000313" key="2">
    <source>
        <dbReference type="Proteomes" id="UP001140096"/>
    </source>
</evidence>
<comment type="caution">
    <text evidence="1">The sequence shown here is derived from an EMBL/GenBank/DDBJ whole genome shotgun (WGS) entry which is preliminary data.</text>
</comment>
<organism evidence="1 2">
    <name type="scientific">Coemansia furcata</name>
    <dbReference type="NCBI Taxonomy" id="417177"/>
    <lineage>
        <taxon>Eukaryota</taxon>
        <taxon>Fungi</taxon>
        <taxon>Fungi incertae sedis</taxon>
        <taxon>Zoopagomycota</taxon>
        <taxon>Kickxellomycotina</taxon>
        <taxon>Kickxellomycetes</taxon>
        <taxon>Kickxellales</taxon>
        <taxon>Kickxellaceae</taxon>
        <taxon>Coemansia</taxon>
    </lineage>
</organism>
<reference evidence="1" key="1">
    <citation type="submission" date="2022-07" db="EMBL/GenBank/DDBJ databases">
        <title>Phylogenomic reconstructions and comparative analyses of Kickxellomycotina fungi.</title>
        <authorList>
            <person name="Reynolds N.K."/>
            <person name="Stajich J.E."/>
            <person name="Barry K."/>
            <person name="Grigoriev I.V."/>
            <person name="Crous P."/>
            <person name="Smith M.E."/>
        </authorList>
    </citation>
    <scope>NUCLEOTIDE SEQUENCE</scope>
    <source>
        <strain evidence="1">CBS 102833</strain>
    </source>
</reference>
<gene>
    <name evidence="1" type="ORF">H4S07_000687</name>
</gene>
<dbReference type="Proteomes" id="UP001140096">
    <property type="component" value="Unassembled WGS sequence"/>
</dbReference>
<name>A0ACC1LR15_9FUNG</name>